<feature type="compositionally biased region" description="Basic and acidic residues" evidence="1">
    <location>
        <begin position="1"/>
        <end position="13"/>
    </location>
</feature>
<sequence>MALYQRRLERERAAAPTYHESVPEPAAFSPVPAPLPTPWDVERARGRHPVAPPSPTPREFGPGPRTSTASAGRSTPSRTPGSRGRYVPPVGTPRVNTGRRTPTRPSRSVASPAPSQATPSARDRILLEEEQARQRRRSPSPAFRSRSPRFSDGASRRPVDPSMYDRGSYLRPSLTTSHDFYVPPGLAETARRSRSPIRASIASRTPRFQAVIPHGSGMVCPVLTASERVQGHMPS</sequence>
<dbReference type="EMBL" id="HBGF01052374">
    <property type="protein sequence ID" value="CAD9155189.1"/>
    <property type="molecule type" value="Transcribed_RNA"/>
</dbReference>
<feature type="region of interest" description="Disordered" evidence="1">
    <location>
        <begin position="1"/>
        <end position="172"/>
    </location>
</feature>
<feature type="compositionally biased region" description="Polar residues" evidence="1">
    <location>
        <begin position="65"/>
        <end position="80"/>
    </location>
</feature>
<name>A0A7S1R2Z4_NEODS</name>
<evidence type="ECO:0000256" key="1">
    <source>
        <dbReference type="SAM" id="MobiDB-lite"/>
    </source>
</evidence>
<organism evidence="2">
    <name type="scientific">Neobodo designis</name>
    <name type="common">Flagellated protozoan</name>
    <name type="synonym">Bodo designis</name>
    <dbReference type="NCBI Taxonomy" id="312471"/>
    <lineage>
        <taxon>Eukaryota</taxon>
        <taxon>Discoba</taxon>
        <taxon>Euglenozoa</taxon>
        <taxon>Kinetoplastea</taxon>
        <taxon>Metakinetoplastina</taxon>
        <taxon>Neobodonida</taxon>
        <taxon>Neobodo</taxon>
    </lineage>
</organism>
<evidence type="ECO:0000313" key="2">
    <source>
        <dbReference type="EMBL" id="CAD9155189.1"/>
    </source>
</evidence>
<feature type="compositionally biased region" description="Low complexity" evidence="1">
    <location>
        <begin position="99"/>
        <end position="120"/>
    </location>
</feature>
<feature type="compositionally biased region" description="Basic and acidic residues" evidence="1">
    <location>
        <begin position="121"/>
        <end position="133"/>
    </location>
</feature>
<accession>A0A7S1R2Z4</accession>
<proteinExistence type="predicted"/>
<protein>
    <submittedName>
        <fullName evidence="2">Uncharacterized protein</fullName>
    </submittedName>
</protein>
<gene>
    <name evidence="2" type="ORF">NDES1114_LOCUS35035</name>
</gene>
<reference evidence="2" key="1">
    <citation type="submission" date="2021-01" db="EMBL/GenBank/DDBJ databases">
        <authorList>
            <person name="Corre E."/>
            <person name="Pelletier E."/>
            <person name="Niang G."/>
            <person name="Scheremetjew M."/>
            <person name="Finn R."/>
            <person name="Kale V."/>
            <person name="Holt S."/>
            <person name="Cochrane G."/>
            <person name="Meng A."/>
            <person name="Brown T."/>
            <person name="Cohen L."/>
        </authorList>
    </citation>
    <scope>NUCLEOTIDE SEQUENCE</scope>
    <source>
        <strain evidence="2">CCAP 1951/1</strain>
    </source>
</reference>
<feature type="compositionally biased region" description="Low complexity" evidence="1">
    <location>
        <begin position="139"/>
        <end position="151"/>
    </location>
</feature>
<dbReference type="AlphaFoldDB" id="A0A7S1R2Z4"/>